<dbReference type="Pfam" id="PF00583">
    <property type="entry name" value="Acetyltransf_1"/>
    <property type="match status" value="1"/>
</dbReference>
<sequence length="155" mass="18556">MNIRLAEPKDIKQLIRMRWDFTIEHDESKKIEQTSFEDFEKECQSFLENALNSSQWFIWVAEDNGKIVSHIYIELIQKVPRPGRTTHPFAYMTNVYTVKEYRNKGIGSKLLSTINKWAKENQYEFIIVWPSEDSINYYKKNGYVHCNEPMEYFPS</sequence>
<dbReference type="KEGG" id="bda:FSZ17_03850"/>
<name>A0A5B8Z0L6_CYTDA</name>
<dbReference type="Proteomes" id="UP000321555">
    <property type="component" value="Chromosome"/>
</dbReference>
<organism evidence="2 3">
    <name type="scientific">Cytobacillus dafuensis</name>
    <name type="common">Bacillus dafuensis</name>
    <dbReference type="NCBI Taxonomy" id="1742359"/>
    <lineage>
        <taxon>Bacteria</taxon>
        <taxon>Bacillati</taxon>
        <taxon>Bacillota</taxon>
        <taxon>Bacilli</taxon>
        <taxon>Bacillales</taxon>
        <taxon>Bacillaceae</taxon>
        <taxon>Cytobacillus</taxon>
    </lineage>
</organism>
<dbReference type="OrthoDB" id="119498at2"/>
<dbReference type="EMBL" id="CP042593">
    <property type="protein sequence ID" value="QED46470.1"/>
    <property type="molecule type" value="Genomic_DNA"/>
</dbReference>
<reference evidence="3" key="1">
    <citation type="submission" date="2019-08" db="EMBL/GenBank/DDBJ databases">
        <authorList>
            <person name="Zheng X."/>
        </authorList>
    </citation>
    <scope>NUCLEOTIDE SEQUENCE [LARGE SCALE GENOMIC DNA]</scope>
    <source>
        <strain evidence="3">FJAT-25496</strain>
    </source>
</reference>
<dbReference type="STRING" id="1742359.GCA_001439625_04502"/>
<accession>A0A5B8Z0L6</accession>
<keyword evidence="2" id="KW-0808">Transferase</keyword>
<gene>
    <name evidence="2" type="ORF">FSZ17_03850</name>
</gene>
<evidence type="ECO:0000259" key="1">
    <source>
        <dbReference type="PROSITE" id="PS51186"/>
    </source>
</evidence>
<feature type="domain" description="N-acetyltransferase" evidence="1">
    <location>
        <begin position="1"/>
        <end position="155"/>
    </location>
</feature>
<evidence type="ECO:0000313" key="2">
    <source>
        <dbReference type="EMBL" id="QED46470.1"/>
    </source>
</evidence>
<dbReference type="InterPro" id="IPR000182">
    <property type="entry name" value="GNAT_dom"/>
</dbReference>
<dbReference type="PROSITE" id="PS51186">
    <property type="entry name" value="GNAT"/>
    <property type="match status" value="1"/>
</dbReference>
<dbReference type="RefSeq" id="WP_057775754.1">
    <property type="nucleotide sequence ID" value="NZ_CP042593.1"/>
</dbReference>
<evidence type="ECO:0000313" key="3">
    <source>
        <dbReference type="Proteomes" id="UP000321555"/>
    </source>
</evidence>
<keyword evidence="3" id="KW-1185">Reference proteome</keyword>
<proteinExistence type="predicted"/>
<dbReference type="SUPFAM" id="SSF55729">
    <property type="entry name" value="Acyl-CoA N-acyltransferases (Nat)"/>
    <property type="match status" value="1"/>
</dbReference>
<dbReference type="InterPro" id="IPR016181">
    <property type="entry name" value="Acyl_CoA_acyltransferase"/>
</dbReference>
<dbReference type="Gene3D" id="3.40.630.30">
    <property type="match status" value="1"/>
</dbReference>
<dbReference type="AlphaFoldDB" id="A0A5B8Z0L6"/>
<dbReference type="CDD" id="cd04301">
    <property type="entry name" value="NAT_SF"/>
    <property type="match status" value="1"/>
</dbReference>
<dbReference type="GO" id="GO:0016747">
    <property type="term" value="F:acyltransferase activity, transferring groups other than amino-acyl groups"/>
    <property type="evidence" value="ECO:0007669"/>
    <property type="project" value="InterPro"/>
</dbReference>
<protein>
    <submittedName>
        <fullName evidence="2">GNAT family N-acetyltransferase</fullName>
    </submittedName>
</protein>